<gene>
    <name evidence="4" type="ORF">DP114_30440</name>
</gene>
<dbReference type="SUPFAM" id="SSF52540">
    <property type="entry name" value="P-loop containing nucleoside triphosphate hydrolases"/>
    <property type="match status" value="1"/>
</dbReference>
<dbReference type="PANTHER" id="PTHR22674">
    <property type="entry name" value="NTPASE, KAP FAMILY P-LOOP DOMAIN-CONTAINING 1"/>
    <property type="match status" value="1"/>
</dbReference>
<name>A0A856MMK7_9CYAN</name>
<evidence type="ECO:0000313" key="4">
    <source>
        <dbReference type="EMBL" id="QDL11639.1"/>
    </source>
</evidence>
<reference evidence="4 5" key="1">
    <citation type="submission" date="2018-06" db="EMBL/GenBank/DDBJ databases">
        <title>Comparative genomics of Brasilonema spp. strains.</title>
        <authorList>
            <person name="Alvarenga D.O."/>
            <person name="Fiore M.F."/>
            <person name="Varani A.M."/>
        </authorList>
    </citation>
    <scope>NUCLEOTIDE SEQUENCE [LARGE SCALE GENOMIC DNA]</scope>
    <source>
        <strain evidence="4 5">CENA114</strain>
    </source>
</reference>
<dbReference type="InterPro" id="IPR027417">
    <property type="entry name" value="P-loop_NTPase"/>
</dbReference>
<feature type="coiled-coil region" evidence="1">
    <location>
        <begin position="609"/>
        <end position="636"/>
    </location>
</feature>
<accession>A0A856MMK7</accession>
<proteinExistence type="predicted"/>
<dbReference type="InterPro" id="IPR011646">
    <property type="entry name" value="KAP_P-loop"/>
</dbReference>
<dbReference type="PANTHER" id="PTHR22674:SF6">
    <property type="entry name" value="NTPASE KAP FAMILY P-LOOP DOMAIN-CONTAINING PROTEIN 1"/>
    <property type="match status" value="1"/>
</dbReference>
<keyword evidence="1" id="KW-0175">Coiled coil</keyword>
<dbReference type="RefSeq" id="WP_171977872.1">
    <property type="nucleotide sequence ID" value="NZ_CAWOXK010000001.1"/>
</dbReference>
<dbReference type="AlphaFoldDB" id="A0A856MMK7"/>
<evidence type="ECO:0000313" key="5">
    <source>
        <dbReference type="Proteomes" id="UP000503129"/>
    </source>
</evidence>
<dbReference type="InterPro" id="IPR052754">
    <property type="entry name" value="NTPase_KAP_P-loop"/>
</dbReference>
<feature type="region of interest" description="Disordered" evidence="2">
    <location>
        <begin position="280"/>
        <end position="327"/>
    </location>
</feature>
<evidence type="ECO:0000256" key="2">
    <source>
        <dbReference type="SAM" id="MobiDB-lite"/>
    </source>
</evidence>
<dbReference type="Pfam" id="PF07693">
    <property type="entry name" value="KAP_NTPase"/>
    <property type="match status" value="1"/>
</dbReference>
<organism evidence="4 5">
    <name type="scientific">Brasilonema sennae CENA114</name>
    <dbReference type="NCBI Taxonomy" id="415709"/>
    <lineage>
        <taxon>Bacteria</taxon>
        <taxon>Bacillati</taxon>
        <taxon>Cyanobacteriota</taxon>
        <taxon>Cyanophyceae</taxon>
        <taxon>Nostocales</taxon>
        <taxon>Scytonemataceae</taxon>
        <taxon>Brasilonema</taxon>
        <taxon>Bromeliae group (in: Brasilonema)</taxon>
    </lineage>
</organism>
<feature type="domain" description="KAP NTPase" evidence="3">
    <location>
        <begin position="25"/>
        <end position="372"/>
    </location>
</feature>
<evidence type="ECO:0000256" key="1">
    <source>
        <dbReference type="SAM" id="Coils"/>
    </source>
</evidence>
<evidence type="ECO:0000259" key="3">
    <source>
        <dbReference type="Pfam" id="PF07693"/>
    </source>
</evidence>
<protein>
    <submittedName>
        <fullName evidence="4">NTPase KAP</fullName>
    </submittedName>
</protein>
<sequence length="674" mass="76992">MAQTETHNHQQDDFFIEPEKDRLGYAPFAKHLADSICKMSLSEGFVIAVYGSWGSGKSTLLNFVVHCLKHKPDKEQPIVVHFNAWLFTGNQDITTRFFDQLHSVLTSVKYMPKGLRERIADIAKVVSQVPLPYAQAGMAVATLLDDESKEASELKEELENIVVQLERRIVVAIDDIDRLPIEDIKQLFRIFKAIPNFRNVVYLLVFDKEVVSKALCETQEISPEAYLEKTIQVPFELPSPDKTSLRRLFFEKLNSVLIATPKDGDLRSAQQRLRSAPLGASYRSKDGSLQKHRPNSNQPSANRDLSADLEQSEPQEVPDLEEADVENPATEVTQLFDQTYWSNVYFQGIDHFITNLRDIVHLTDTLTMTYPVVQGEVNPVDFIALESLRVFHPMVHNIIRKNKDAFIEPINYSLDELKNFHNSWLAQLREQDKQPVQTLLRILFPQLQAVWGNRCNKEQKLMWREQHRVCCPEIFPIYFRLTLPEADLSKTQIQAILACAYDAKAFGEKLIELSEQIRPDGTTQVRAFLEKLEDGAIKEIPTSSITSIVEALFDVGEELLLSEDDSHTTIFDFGNEIRIRRIILRLLCRLDEATRFEVLKTSMSQGKALSIITKELENLNEQQSEYTSDIFNLQDEGLISTQHLKELKEIVAKRKQAQNAECSEKASPSVSDSD</sequence>
<dbReference type="Gene3D" id="3.40.50.300">
    <property type="entry name" value="P-loop containing nucleotide triphosphate hydrolases"/>
    <property type="match status" value="1"/>
</dbReference>
<dbReference type="KEGG" id="bsen:DP114_30440"/>
<dbReference type="EMBL" id="CP030118">
    <property type="protein sequence ID" value="QDL11639.1"/>
    <property type="molecule type" value="Genomic_DNA"/>
</dbReference>
<feature type="compositionally biased region" description="Acidic residues" evidence="2">
    <location>
        <begin position="310"/>
        <end position="325"/>
    </location>
</feature>
<feature type="coiled-coil region" evidence="1">
    <location>
        <begin position="141"/>
        <end position="175"/>
    </location>
</feature>
<keyword evidence="5" id="KW-1185">Reference proteome</keyword>
<dbReference type="Proteomes" id="UP000503129">
    <property type="component" value="Chromosome"/>
</dbReference>